<protein>
    <submittedName>
        <fullName evidence="1">Uncharacterized protein</fullName>
    </submittedName>
</protein>
<dbReference type="EMBL" id="OZ034820">
    <property type="protein sequence ID" value="CAL1401969.1"/>
    <property type="molecule type" value="Genomic_DNA"/>
</dbReference>
<evidence type="ECO:0000313" key="1">
    <source>
        <dbReference type="EMBL" id="CAL1401969.1"/>
    </source>
</evidence>
<dbReference type="Proteomes" id="UP001497516">
    <property type="component" value="Chromosome 7"/>
</dbReference>
<dbReference type="AlphaFoldDB" id="A0AAV2FUB0"/>
<keyword evidence="2" id="KW-1185">Reference proteome</keyword>
<accession>A0AAV2FUB0</accession>
<gene>
    <name evidence="1" type="ORF">LTRI10_LOCUS42003</name>
</gene>
<evidence type="ECO:0000313" key="2">
    <source>
        <dbReference type="Proteomes" id="UP001497516"/>
    </source>
</evidence>
<organism evidence="1 2">
    <name type="scientific">Linum trigynum</name>
    <dbReference type="NCBI Taxonomy" id="586398"/>
    <lineage>
        <taxon>Eukaryota</taxon>
        <taxon>Viridiplantae</taxon>
        <taxon>Streptophyta</taxon>
        <taxon>Embryophyta</taxon>
        <taxon>Tracheophyta</taxon>
        <taxon>Spermatophyta</taxon>
        <taxon>Magnoliopsida</taxon>
        <taxon>eudicotyledons</taxon>
        <taxon>Gunneridae</taxon>
        <taxon>Pentapetalae</taxon>
        <taxon>rosids</taxon>
        <taxon>fabids</taxon>
        <taxon>Malpighiales</taxon>
        <taxon>Linaceae</taxon>
        <taxon>Linum</taxon>
    </lineage>
</organism>
<proteinExistence type="predicted"/>
<name>A0AAV2FUB0_9ROSI</name>
<reference evidence="1 2" key="1">
    <citation type="submission" date="2024-04" db="EMBL/GenBank/DDBJ databases">
        <authorList>
            <person name="Fracassetti M."/>
        </authorList>
    </citation>
    <scope>NUCLEOTIDE SEQUENCE [LARGE SCALE GENOMIC DNA]</scope>
</reference>
<sequence>MSNEKVIGACGGEGVRCRSAAFLGSKSRVEDAEVVVTWIDGGCDESSMPTMVAGMNLRCRRRRWWRHRISNLQNLVTLSLARRFPCHDLQNLGVDGDLPERAPGRGFHQTAGGDAEKRDWEGFLFFYFFIFY</sequence>